<comment type="caution">
    <text evidence="2">The sequence shown here is derived from an EMBL/GenBank/DDBJ whole genome shotgun (WGS) entry which is preliminary data.</text>
</comment>
<proteinExistence type="predicted"/>
<feature type="region of interest" description="Disordered" evidence="1">
    <location>
        <begin position="116"/>
        <end position="136"/>
    </location>
</feature>
<accession>A0AAW2YXA8</accession>
<gene>
    <name evidence="2" type="ORF">AKO1_003838</name>
</gene>
<dbReference type="EMBL" id="JAOPGA020000767">
    <property type="protein sequence ID" value="KAL0481448.1"/>
    <property type="molecule type" value="Genomic_DNA"/>
</dbReference>
<dbReference type="AlphaFoldDB" id="A0AAW2YXA8"/>
<reference evidence="2 3" key="1">
    <citation type="submission" date="2024-03" db="EMBL/GenBank/DDBJ databases">
        <title>The Acrasis kona genome and developmental transcriptomes reveal deep origins of eukaryotic multicellular pathways.</title>
        <authorList>
            <person name="Sheikh S."/>
            <person name="Fu C.-J."/>
            <person name="Brown M.W."/>
            <person name="Baldauf S.L."/>
        </authorList>
    </citation>
    <scope>NUCLEOTIDE SEQUENCE [LARGE SCALE GENOMIC DNA]</scope>
    <source>
        <strain evidence="2 3">ATCC MYA-3509</strain>
    </source>
</reference>
<dbReference type="Proteomes" id="UP001431209">
    <property type="component" value="Unassembled WGS sequence"/>
</dbReference>
<evidence type="ECO:0000313" key="3">
    <source>
        <dbReference type="Proteomes" id="UP001431209"/>
    </source>
</evidence>
<sequence>MNWEKSCTFKMIDFAEDQMTFQLSNEAWGKSRPIEVVVLFQKGLENFLGEPNYYVLKSASVQKKEPQNKLYDQAVEDIILPYNSIESDSCISDEPGAKRIKLEDVINTFKVVQQNNGGGSQSGGAVQQSWNKAYNE</sequence>
<name>A0AAW2YXA8_9EUKA</name>
<organism evidence="2 3">
    <name type="scientific">Acrasis kona</name>
    <dbReference type="NCBI Taxonomy" id="1008807"/>
    <lineage>
        <taxon>Eukaryota</taxon>
        <taxon>Discoba</taxon>
        <taxon>Heterolobosea</taxon>
        <taxon>Tetramitia</taxon>
        <taxon>Eutetramitia</taxon>
        <taxon>Acrasidae</taxon>
        <taxon>Acrasis</taxon>
    </lineage>
</organism>
<evidence type="ECO:0000313" key="2">
    <source>
        <dbReference type="EMBL" id="KAL0481448.1"/>
    </source>
</evidence>
<protein>
    <submittedName>
        <fullName evidence="2">Uncharacterized protein</fullName>
    </submittedName>
</protein>
<evidence type="ECO:0000256" key="1">
    <source>
        <dbReference type="SAM" id="MobiDB-lite"/>
    </source>
</evidence>
<keyword evidence="3" id="KW-1185">Reference proteome</keyword>